<dbReference type="RefSeq" id="WP_040080782.1">
    <property type="nucleotide sequence ID" value="NZ_CP087379.1"/>
</dbReference>
<dbReference type="EMBL" id="UGPL01000006">
    <property type="protein sequence ID" value="STY65216.1"/>
    <property type="molecule type" value="Genomic_DNA"/>
</dbReference>
<proteinExistence type="predicted"/>
<dbReference type="Proteomes" id="UP000254031">
    <property type="component" value="Unassembled WGS sequence"/>
</dbReference>
<evidence type="ECO:0000259" key="1">
    <source>
        <dbReference type="Pfam" id="PF04865"/>
    </source>
</evidence>
<reference evidence="2 3" key="1">
    <citation type="submission" date="2018-06" db="EMBL/GenBank/DDBJ databases">
        <authorList>
            <consortium name="Pathogen Informatics"/>
            <person name="Doyle S."/>
        </authorList>
    </citation>
    <scope>NUCLEOTIDE SEQUENCE [LARGE SCALE GENOMIC DNA]</scope>
    <source>
        <strain evidence="2 3">NCTC9380</strain>
    </source>
</reference>
<sequence>MTIQTNVPSIQFTPQGLILPSEQEILNGVLADFNAAFGGGLSQNLETPQGQLASSIAAIIADKNNQIAWLVNNLDPTYSDGIMQDAIAKIYFVKRKGRVNSFATCQFVGLPGVTIPKGLVIKDTTNNEWILDEEISILENGTVEGRVIANGVYGAKANTITKIHQSIIGLDRVTNPQDAVVGTERESRQDFAERYRESVAINAQGMPSAVHANVMKLEGVIDCYVIDNPTNKTVKHGATGYPIKPHSVYVAVRGGNDLDIAKMIWLYSGNGCDFNGNTEIVVTDDTYVTPKPTYYINFMRPLDTPIFFRVKIKSGLVGDYLNEMKEAIKMQFDQSSHRKIGRIFYAMNYVSSIIKSFPKDYLLDVEVSSDGVNFENKVQLGIDQYPILFSENIILVEE</sequence>
<accession>A0A378NBQ3</accession>
<feature type="domain" description="Baseplate protein J-like barrel" evidence="1">
    <location>
        <begin position="104"/>
        <end position="180"/>
    </location>
</feature>
<dbReference type="AlphaFoldDB" id="A0A378NBQ3"/>
<dbReference type="InterPro" id="IPR006949">
    <property type="entry name" value="Barrel_Baseplate_J-like"/>
</dbReference>
<protein>
    <submittedName>
        <fullName evidence="2">Uncharacterized homolog of phage Mu protein gp47</fullName>
    </submittedName>
</protein>
<organism evidence="2 3">
    <name type="scientific">Mannheimia haemolytica</name>
    <name type="common">Pasteurella haemolytica</name>
    <dbReference type="NCBI Taxonomy" id="75985"/>
    <lineage>
        <taxon>Bacteria</taxon>
        <taxon>Pseudomonadati</taxon>
        <taxon>Pseudomonadota</taxon>
        <taxon>Gammaproteobacteria</taxon>
        <taxon>Pasteurellales</taxon>
        <taxon>Pasteurellaceae</taxon>
        <taxon>Mannheimia</taxon>
    </lineage>
</organism>
<name>A0A378NBQ3_MANHA</name>
<evidence type="ECO:0000313" key="2">
    <source>
        <dbReference type="EMBL" id="STY65216.1"/>
    </source>
</evidence>
<dbReference type="Pfam" id="PF04865">
    <property type="entry name" value="Baseplate_J"/>
    <property type="match status" value="1"/>
</dbReference>
<evidence type="ECO:0000313" key="3">
    <source>
        <dbReference type="Proteomes" id="UP000254031"/>
    </source>
</evidence>
<gene>
    <name evidence="2" type="ORF">NCTC9380_00473</name>
</gene>